<dbReference type="Pfam" id="PF03547">
    <property type="entry name" value="Mem_trans"/>
    <property type="match status" value="1"/>
</dbReference>
<evidence type="ECO:0000313" key="10">
    <source>
        <dbReference type="Proteomes" id="UP000189857"/>
    </source>
</evidence>
<dbReference type="EMBL" id="FUXA01000003">
    <property type="protein sequence ID" value="SJZ36593.1"/>
    <property type="molecule type" value="Genomic_DNA"/>
</dbReference>
<evidence type="ECO:0000256" key="7">
    <source>
        <dbReference type="ARBA" id="ARBA00023136"/>
    </source>
</evidence>
<evidence type="ECO:0000313" key="9">
    <source>
        <dbReference type="EMBL" id="SJZ36593.1"/>
    </source>
</evidence>
<keyword evidence="10" id="KW-1185">Reference proteome</keyword>
<keyword evidence="7 8" id="KW-0472">Membrane</keyword>
<name>A0A1T4K2M7_9FIRM</name>
<keyword evidence="4" id="KW-1003">Cell membrane</keyword>
<protein>
    <recommendedName>
        <fullName evidence="11">AEC family transporter</fullName>
    </recommendedName>
</protein>
<gene>
    <name evidence="9" type="ORF">SAMN02745110_00117</name>
</gene>
<evidence type="ECO:0000256" key="2">
    <source>
        <dbReference type="ARBA" id="ARBA00010145"/>
    </source>
</evidence>
<evidence type="ECO:0000256" key="4">
    <source>
        <dbReference type="ARBA" id="ARBA00022475"/>
    </source>
</evidence>
<dbReference type="PANTHER" id="PTHR36838:SF4">
    <property type="entry name" value="AUXIN EFFLUX CARRIER FAMILY PROTEIN"/>
    <property type="match status" value="1"/>
</dbReference>
<feature type="transmembrane region" description="Helical" evidence="8">
    <location>
        <begin position="68"/>
        <end position="90"/>
    </location>
</feature>
<evidence type="ECO:0000256" key="6">
    <source>
        <dbReference type="ARBA" id="ARBA00022989"/>
    </source>
</evidence>
<dbReference type="RefSeq" id="WP_078785801.1">
    <property type="nucleotide sequence ID" value="NZ_CACZYW010000005.1"/>
</dbReference>
<evidence type="ECO:0000256" key="8">
    <source>
        <dbReference type="SAM" id="Phobius"/>
    </source>
</evidence>
<sequence length="325" mass="34993">MSNFIFSLNVTIPIFLMILLGYIIRKMGIISDGFVSAANKYVFLVALPVMLFKDISETDVADQMTGDFLLFCMIVTIVMFLLVWLLTYLFVKDKTMVGAFAQAGVRGSAAVLGVAFVENICGNSGMAPMMIVAAVPFFNILSVIILTFSADMGKVNPASEEERRQIRSKNIKKAFINILKNPIILGILAGLLFSLSGLSMPAIPAKTITYISNTATPIALIAIGGGFDKNEALGRLKPAIAASVVKLIVLPAVFLPLALLMKFAPSEIAAILVMLASPTTVSCYVMADNMKNDKVLTSNVILITTILSSVTLTMWVFILKSFGAL</sequence>
<keyword evidence="6 8" id="KW-1133">Transmembrane helix</keyword>
<keyword evidence="5 8" id="KW-0812">Transmembrane</keyword>
<feature type="transmembrane region" description="Helical" evidence="8">
    <location>
        <begin position="239"/>
        <end position="262"/>
    </location>
</feature>
<feature type="transmembrane region" description="Helical" evidence="8">
    <location>
        <begin position="6"/>
        <end position="25"/>
    </location>
</feature>
<evidence type="ECO:0000256" key="3">
    <source>
        <dbReference type="ARBA" id="ARBA00022448"/>
    </source>
</evidence>
<dbReference type="GO" id="GO:0055085">
    <property type="term" value="P:transmembrane transport"/>
    <property type="evidence" value="ECO:0007669"/>
    <property type="project" value="InterPro"/>
</dbReference>
<feature type="transmembrane region" description="Helical" evidence="8">
    <location>
        <begin position="299"/>
        <end position="318"/>
    </location>
</feature>
<feature type="transmembrane region" description="Helical" evidence="8">
    <location>
        <begin position="207"/>
        <end position="227"/>
    </location>
</feature>
<dbReference type="GO" id="GO:0005886">
    <property type="term" value="C:plasma membrane"/>
    <property type="evidence" value="ECO:0007669"/>
    <property type="project" value="UniProtKB-SubCell"/>
</dbReference>
<dbReference type="Proteomes" id="UP000189857">
    <property type="component" value="Unassembled WGS sequence"/>
</dbReference>
<feature type="transmembrane region" description="Helical" evidence="8">
    <location>
        <begin position="174"/>
        <end position="195"/>
    </location>
</feature>
<proteinExistence type="inferred from homology"/>
<evidence type="ECO:0000256" key="5">
    <source>
        <dbReference type="ARBA" id="ARBA00022692"/>
    </source>
</evidence>
<feature type="transmembrane region" description="Helical" evidence="8">
    <location>
        <begin position="268"/>
        <end position="287"/>
    </location>
</feature>
<reference evidence="9 10" key="1">
    <citation type="submission" date="2017-02" db="EMBL/GenBank/DDBJ databases">
        <authorList>
            <person name="Peterson S.W."/>
        </authorList>
    </citation>
    <scope>NUCLEOTIDE SEQUENCE [LARGE SCALE GENOMIC DNA]</scope>
    <source>
        <strain evidence="9 10">ATCC 17233</strain>
    </source>
</reference>
<accession>A0A1T4K2M7</accession>
<comment type="similarity">
    <text evidence="2">Belongs to the auxin efflux carrier (TC 2.A.69) family.</text>
</comment>
<dbReference type="AlphaFoldDB" id="A0A1T4K2M7"/>
<evidence type="ECO:0008006" key="11">
    <source>
        <dbReference type="Google" id="ProtNLM"/>
    </source>
</evidence>
<comment type="subcellular location">
    <subcellularLocation>
        <location evidence="1">Cell membrane</location>
        <topology evidence="1">Multi-pass membrane protein</topology>
    </subcellularLocation>
</comment>
<dbReference type="Gene3D" id="1.20.1530.20">
    <property type="match status" value="1"/>
</dbReference>
<keyword evidence="3" id="KW-0813">Transport</keyword>
<dbReference type="PANTHER" id="PTHR36838">
    <property type="entry name" value="AUXIN EFFLUX CARRIER FAMILY PROTEIN"/>
    <property type="match status" value="1"/>
</dbReference>
<dbReference type="InterPro" id="IPR038770">
    <property type="entry name" value="Na+/solute_symporter_sf"/>
</dbReference>
<dbReference type="InterPro" id="IPR004776">
    <property type="entry name" value="Mem_transp_PIN-like"/>
</dbReference>
<dbReference type="OrthoDB" id="9794315at2"/>
<feature type="transmembrane region" description="Helical" evidence="8">
    <location>
        <begin position="129"/>
        <end position="153"/>
    </location>
</feature>
<organism evidence="9 10">
    <name type="scientific">Eubacterium ruminantium</name>
    <dbReference type="NCBI Taxonomy" id="42322"/>
    <lineage>
        <taxon>Bacteria</taxon>
        <taxon>Bacillati</taxon>
        <taxon>Bacillota</taxon>
        <taxon>Clostridia</taxon>
        <taxon>Eubacteriales</taxon>
        <taxon>Eubacteriaceae</taxon>
        <taxon>Eubacterium</taxon>
    </lineage>
</organism>
<evidence type="ECO:0000256" key="1">
    <source>
        <dbReference type="ARBA" id="ARBA00004651"/>
    </source>
</evidence>